<name>A0AAV5U7Y0_9BILA</name>
<evidence type="ECO:0008006" key="6">
    <source>
        <dbReference type="Google" id="ProtNLM"/>
    </source>
</evidence>
<feature type="compositionally biased region" description="Basic residues" evidence="2">
    <location>
        <begin position="461"/>
        <end position="471"/>
    </location>
</feature>
<dbReference type="AlphaFoldDB" id="A0AAV5U7Y0"/>
<sequence>DRACPDRCTTKSGVCDLSCSLKDEIDNYRTADRDSVIIEVSLDVTEQYWIENQREIVANLSAPIRTPLLVYDEKFDEEMKEEGLEYGRRDTHSRLKRLASTDNGRTVKLELLPGLCHHSSECAVDAESAGAHLSVAFFNKGFVSFIHLSSEKEGLFLVILAVFIVILLVPTVLIGHRVITARIWIPPKSIDEVPEVITHDLSTLQKEQEQVMEVDEQMILLITSERHSESVLEDVDRLMTAGANVNHADKDGFTPLSLAITSLRPSVCARLVQWGANPAATTHSGASCLHLAVAQDDVQCVEWLLCFPAVKNNINEVDEADRSPLAMAARGGCASARIAEVLIEAGADVLHQGNQSTMWRYRGRSPLHWAAHFNNLEVMKVLLDHRSDVNCVDTEGCTPLHFAVQRGSEDGARMLLEGHAYTEIVNGIGEDPLSIAKKTGIQPLIDLLLWYTDVQKEALAMKRRGKKREKKKSSDSNNNYKRHRSRDSPFADSISSYSVSTGYSFPPTPSDSSSIGSDSTTVPSSPSGYVFHSCLTPIHEKPAFHLSFDTVKTESYIPPNVLQQSTTVSGSDSPTTVTHLESAFVTPDSFLLTPYDERSEEQSPKAMTTSYWMDQEESMDGLRNEENIMDEFFLDFRQ</sequence>
<dbReference type="Pfam" id="PF00023">
    <property type="entry name" value="Ank"/>
    <property type="match status" value="1"/>
</dbReference>
<dbReference type="Proteomes" id="UP001432027">
    <property type="component" value="Unassembled WGS sequence"/>
</dbReference>
<feature type="repeat" description="ANK" evidence="1">
    <location>
        <begin position="395"/>
        <end position="427"/>
    </location>
</feature>
<dbReference type="SUPFAM" id="SSF48403">
    <property type="entry name" value="Ankyrin repeat"/>
    <property type="match status" value="1"/>
</dbReference>
<evidence type="ECO:0000256" key="1">
    <source>
        <dbReference type="PROSITE-ProRule" id="PRU00023"/>
    </source>
</evidence>
<keyword evidence="3" id="KW-1133">Transmembrane helix</keyword>
<evidence type="ECO:0000256" key="2">
    <source>
        <dbReference type="SAM" id="MobiDB-lite"/>
    </source>
</evidence>
<dbReference type="InterPro" id="IPR002110">
    <property type="entry name" value="Ankyrin_rpt"/>
</dbReference>
<feature type="region of interest" description="Disordered" evidence="2">
    <location>
        <begin position="461"/>
        <end position="492"/>
    </location>
</feature>
<accession>A0AAV5U7Y0</accession>
<keyword evidence="5" id="KW-1185">Reference proteome</keyword>
<dbReference type="PROSITE" id="PS50088">
    <property type="entry name" value="ANK_REPEAT"/>
    <property type="match status" value="3"/>
</dbReference>
<protein>
    <recommendedName>
        <fullName evidence="6">Ankyrin repeat-containing protein</fullName>
    </recommendedName>
</protein>
<comment type="caution">
    <text evidence="4">The sequence shown here is derived from an EMBL/GenBank/DDBJ whole genome shotgun (WGS) entry which is preliminary data.</text>
</comment>
<evidence type="ECO:0000313" key="4">
    <source>
        <dbReference type="EMBL" id="GMT02500.1"/>
    </source>
</evidence>
<keyword evidence="3" id="KW-0812">Transmembrane</keyword>
<dbReference type="Gene3D" id="1.25.40.20">
    <property type="entry name" value="Ankyrin repeat-containing domain"/>
    <property type="match status" value="1"/>
</dbReference>
<reference evidence="4" key="1">
    <citation type="submission" date="2023-10" db="EMBL/GenBank/DDBJ databases">
        <title>Genome assembly of Pristionchus species.</title>
        <authorList>
            <person name="Yoshida K."/>
            <person name="Sommer R.J."/>
        </authorList>
    </citation>
    <scope>NUCLEOTIDE SEQUENCE</scope>
    <source>
        <strain evidence="4">RS0144</strain>
    </source>
</reference>
<feature type="non-terminal residue" evidence="4">
    <location>
        <position position="1"/>
    </location>
</feature>
<dbReference type="PROSITE" id="PS50297">
    <property type="entry name" value="ANK_REP_REGION"/>
    <property type="match status" value="3"/>
</dbReference>
<proteinExistence type="predicted"/>
<feature type="transmembrane region" description="Helical" evidence="3">
    <location>
        <begin position="155"/>
        <end position="179"/>
    </location>
</feature>
<dbReference type="PANTHER" id="PTHR24118:SF99">
    <property type="entry name" value="POTE ANKYRIN DOMAIN FAMILY MEMBER 3C-RELATED"/>
    <property type="match status" value="1"/>
</dbReference>
<dbReference type="EMBL" id="BTSX01000005">
    <property type="protein sequence ID" value="GMT02500.1"/>
    <property type="molecule type" value="Genomic_DNA"/>
</dbReference>
<keyword evidence="1" id="KW-0040">ANK repeat</keyword>
<dbReference type="InterPro" id="IPR036770">
    <property type="entry name" value="Ankyrin_rpt-contain_sf"/>
</dbReference>
<evidence type="ECO:0000313" key="5">
    <source>
        <dbReference type="Proteomes" id="UP001432027"/>
    </source>
</evidence>
<keyword evidence="3" id="KW-0472">Membrane</keyword>
<evidence type="ECO:0000256" key="3">
    <source>
        <dbReference type="SAM" id="Phobius"/>
    </source>
</evidence>
<organism evidence="4 5">
    <name type="scientific">Pristionchus entomophagus</name>
    <dbReference type="NCBI Taxonomy" id="358040"/>
    <lineage>
        <taxon>Eukaryota</taxon>
        <taxon>Metazoa</taxon>
        <taxon>Ecdysozoa</taxon>
        <taxon>Nematoda</taxon>
        <taxon>Chromadorea</taxon>
        <taxon>Rhabditida</taxon>
        <taxon>Rhabditina</taxon>
        <taxon>Diplogasteromorpha</taxon>
        <taxon>Diplogasteroidea</taxon>
        <taxon>Neodiplogasteridae</taxon>
        <taxon>Pristionchus</taxon>
    </lineage>
</organism>
<feature type="repeat" description="ANK" evidence="1">
    <location>
        <begin position="362"/>
        <end position="394"/>
    </location>
</feature>
<dbReference type="SMART" id="SM00248">
    <property type="entry name" value="ANK"/>
    <property type="match status" value="5"/>
</dbReference>
<feature type="repeat" description="ANK" evidence="1">
    <location>
        <begin position="320"/>
        <end position="354"/>
    </location>
</feature>
<dbReference type="Pfam" id="PF13637">
    <property type="entry name" value="Ank_4"/>
    <property type="match status" value="1"/>
</dbReference>
<dbReference type="PANTHER" id="PTHR24118">
    <property type="entry name" value="POTE ANKYRIN DOMAIN"/>
    <property type="match status" value="1"/>
</dbReference>
<gene>
    <name evidence="4" type="ORF">PENTCL1PPCAC_24674</name>
</gene>